<feature type="region of interest" description="Disordered" evidence="1">
    <location>
        <begin position="41"/>
        <end position="75"/>
    </location>
</feature>
<keyword evidence="4" id="KW-1185">Reference proteome</keyword>
<feature type="region of interest" description="Disordered" evidence="1">
    <location>
        <begin position="80"/>
        <end position="99"/>
    </location>
</feature>
<evidence type="ECO:0000256" key="1">
    <source>
        <dbReference type="SAM" id="MobiDB-lite"/>
    </source>
</evidence>
<comment type="caution">
    <text evidence="3">The sequence shown here is derived from an EMBL/GenBank/DDBJ whole genome shotgun (WGS) entry which is preliminary data.</text>
</comment>
<name>A0AA36JKT6_9DINO</name>
<accession>A0AA36JKT6</accession>
<dbReference type="AlphaFoldDB" id="A0AA36JKT6"/>
<dbReference type="Proteomes" id="UP001178507">
    <property type="component" value="Unassembled WGS sequence"/>
</dbReference>
<proteinExistence type="predicted"/>
<protein>
    <submittedName>
        <fullName evidence="3">Uncharacterized protein</fullName>
    </submittedName>
</protein>
<feature type="signal peptide" evidence="2">
    <location>
        <begin position="1"/>
        <end position="19"/>
    </location>
</feature>
<feature type="compositionally biased region" description="Polar residues" evidence="1">
    <location>
        <begin position="104"/>
        <end position="116"/>
    </location>
</feature>
<feature type="chain" id="PRO_5041468662" evidence="2">
    <location>
        <begin position="20"/>
        <end position="503"/>
    </location>
</feature>
<keyword evidence="2" id="KW-0732">Signal</keyword>
<feature type="compositionally biased region" description="Basic and acidic residues" evidence="1">
    <location>
        <begin position="62"/>
        <end position="72"/>
    </location>
</feature>
<evidence type="ECO:0000313" key="3">
    <source>
        <dbReference type="EMBL" id="CAJ1408063.1"/>
    </source>
</evidence>
<evidence type="ECO:0000313" key="4">
    <source>
        <dbReference type="Proteomes" id="UP001178507"/>
    </source>
</evidence>
<gene>
    <name evidence="3" type="ORF">EVOR1521_LOCUS29594</name>
</gene>
<feature type="compositionally biased region" description="Basic and acidic residues" evidence="1">
    <location>
        <begin position="122"/>
        <end position="132"/>
    </location>
</feature>
<dbReference type="EMBL" id="CAUJNA010003703">
    <property type="protein sequence ID" value="CAJ1408063.1"/>
    <property type="molecule type" value="Genomic_DNA"/>
</dbReference>
<organism evidence="3 4">
    <name type="scientific">Effrenium voratum</name>
    <dbReference type="NCBI Taxonomy" id="2562239"/>
    <lineage>
        <taxon>Eukaryota</taxon>
        <taxon>Sar</taxon>
        <taxon>Alveolata</taxon>
        <taxon>Dinophyceae</taxon>
        <taxon>Suessiales</taxon>
        <taxon>Symbiodiniaceae</taxon>
        <taxon>Effrenium</taxon>
    </lineage>
</organism>
<feature type="region of interest" description="Disordered" evidence="1">
    <location>
        <begin position="104"/>
        <end position="149"/>
    </location>
</feature>
<sequence length="503" mass="55945">MQFFGNWVFLSNARVGVLPQALCGVLAPPLCTSKLKTCRSLRGAAGGPASERQRPLSAVEPRANERVSRVSSKESLAAPNSRLTIYTDHGSSDSENEAPNVSSFVQYAPGSSSRSRLPSAKKPREEPARDDQSAETPTEAGDTESEKPTLEEELAAMAAWERSLSRGTCVRRRQVCLCVLRLHGLDSFVELAAELALGGKTQCTSTASVARWPRMPLGFEIDLDLPTDRLQVQLWTGEHPRRRVASGSMDLQMGSEKQKVQMPLTVDSGGFAHLELEVGGEQQPHIAIIGDGDAICSRSQSLFRRIKRPRKEKDEEAAAEDIDQAYQAQRPYDVDSRCWSYLEHRFEALKLKRSQQRSRVAAARKLRAPPAVDEKPRMQRVHSEQAIRLQRYLRPMVRGDLAARTPEHSVFQAEELSGFISELCPSLPEGDATALQALLLGQADGQAQFQALLDFAEQGLSVVPPPRIIYPDELRARKILQENFPTFLHREEQQREMQMSAVM</sequence>
<reference evidence="3" key="1">
    <citation type="submission" date="2023-08" db="EMBL/GenBank/DDBJ databases">
        <authorList>
            <person name="Chen Y."/>
            <person name="Shah S."/>
            <person name="Dougan E. K."/>
            <person name="Thang M."/>
            <person name="Chan C."/>
        </authorList>
    </citation>
    <scope>NUCLEOTIDE SEQUENCE</scope>
</reference>
<evidence type="ECO:0000256" key="2">
    <source>
        <dbReference type="SAM" id="SignalP"/>
    </source>
</evidence>